<proteinExistence type="predicted"/>
<feature type="region of interest" description="Disordered" evidence="1">
    <location>
        <begin position="257"/>
        <end position="290"/>
    </location>
</feature>
<accession>A0AAW0SLK6</accession>
<evidence type="ECO:0000313" key="3">
    <source>
        <dbReference type="Proteomes" id="UP001487740"/>
    </source>
</evidence>
<gene>
    <name evidence="2" type="ORF">O3P69_008741</name>
</gene>
<comment type="caution">
    <text evidence="2">The sequence shown here is derived from an EMBL/GenBank/DDBJ whole genome shotgun (WGS) entry which is preliminary data.</text>
</comment>
<feature type="compositionally biased region" description="Low complexity" evidence="1">
    <location>
        <begin position="44"/>
        <end position="75"/>
    </location>
</feature>
<dbReference type="AlphaFoldDB" id="A0AAW0SLK6"/>
<feature type="region of interest" description="Disordered" evidence="1">
    <location>
        <begin position="167"/>
        <end position="206"/>
    </location>
</feature>
<sequence length="304" mass="33705">MQSKCGDHNAKMSWVQGGHGFDFKNASKCRAYVQQVWGRHKAAPAETTPTTPKTTEAPRTTPEPIEHTPASTTATPPRPSPVPRIVETGTKASRSQQRRTTSIPRIFRPLVVRLTTTTTPEPTTTTPATTTHSSKRGSSRYRPPPEPSHPIIEKDVALQFKFTAPLSDSVKSGSRSTSLPETDNEVNGRFVPDTPRMKPTRKPATEAPVLTTTQSSKFPQPNYGKSDIRYAGGEVVITEIGTVEDTPQYEVQRILGGLGSRRRGLARPQKPPQKQTTTKNPPIVKTAPEEPVYDEYYDDYYYDY</sequence>
<keyword evidence="3" id="KW-1185">Reference proteome</keyword>
<feature type="compositionally biased region" description="Polar residues" evidence="1">
    <location>
        <begin position="169"/>
        <end position="181"/>
    </location>
</feature>
<evidence type="ECO:0000256" key="1">
    <source>
        <dbReference type="SAM" id="MobiDB-lite"/>
    </source>
</evidence>
<feature type="region of interest" description="Disordered" evidence="1">
    <location>
        <begin position="39"/>
        <end position="148"/>
    </location>
</feature>
<evidence type="ECO:0000313" key="2">
    <source>
        <dbReference type="EMBL" id="KAK8376243.1"/>
    </source>
</evidence>
<protein>
    <submittedName>
        <fullName evidence="2">Uncharacterized protein</fullName>
    </submittedName>
</protein>
<dbReference type="EMBL" id="JARAKH010000049">
    <property type="protein sequence ID" value="KAK8376243.1"/>
    <property type="molecule type" value="Genomic_DNA"/>
</dbReference>
<dbReference type="Proteomes" id="UP001487740">
    <property type="component" value="Unassembled WGS sequence"/>
</dbReference>
<reference evidence="2 3" key="1">
    <citation type="submission" date="2023-03" db="EMBL/GenBank/DDBJ databases">
        <title>High-quality genome of Scylla paramamosain provides insights in environmental adaptation.</title>
        <authorList>
            <person name="Zhang L."/>
        </authorList>
    </citation>
    <scope>NUCLEOTIDE SEQUENCE [LARGE SCALE GENOMIC DNA]</scope>
    <source>
        <strain evidence="2">LZ_2023a</strain>
        <tissue evidence="2">Muscle</tissue>
    </source>
</reference>
<name>A0AAW0SLK6_SCYPA</name>
<feature type="compositionally biased region" description="Low complexity" evidence="1">
    <location>
        <begin position="115"/>
        <end position="131"/>
    </location>
</feature>
<organism evidence="2 3">
    <name type="scientific">Scylla paramamosain</name>
    <name type="common">Mud crab</name>
    <dbReference type="NCBI Taxonomy" id="85552"/>
    <lineage>
        <taxon>Eukaryota</taxon>
        <taxon>Metazoa</taxon>
        <taxon>Ecdysozoa</taxon>
        <taxon>Arthropoda</taxon>
        <taxon>Crustacea</taxon>
        <taxon>Multicrustacea</taxon>
        <taxon>Malacostraca</taxon>
        <taxon>Eumalacostraca</taxon>
        <taxon>Eucarida</taxon>
        <taxon>Decapoda</taxon>
        <taxon>Pleocyemata</taxon>
        <taxon>Brachyura</taxon>
        <taxon>Eubrachyura</taxon>
        <taxon>Portunoidea</taxon>
        <taxon>Portunidae</taxon>
        <taxon>Portuninae</taxon>
        <taxon>Scylla</taxon>
    </lineage>
</organism>
<feature type="compositionally biased region" description="Polar residues" evidence="1">
    <location>
        <begin position="90"/>
        <end position="103"/>
    </location>
</feature>